<evidence type="ECO:0000256" key="5">
    <source>
        <dbReference type="ARBA" id="ARBA00023136"/>
    </source>
</evidence>
<dbReference type="PANTHER" id="PTHR30482:SF17">
    <property type="entry name" value="ABC TRANSPORTER ATP-BINDING PROTEIN"/>
    <property type="match status" value="1"/>
</dbReference>
<proteinExistence type="predicted"/>
<keyword evidence="2" id="KW-1003">Cell membrane</keyword>
<feature type="transmembrane region" description="Helical" evidence="6">
    <location>
        <begin position="105"/>
        <end position="124"/>
    </location>
</feature>
<feature type="transmembrane region" description="Helical" evidence="6">
    <location>
        <begin position="81"/>
        <end position="99"/>
    </location>
</feature>
<dbReference type="Pfam" id="PF02653">
    <property type="entry name" value="BPD_transp_2"/>
    <property type="match status" value="1"/>
</dbReference>
<keyword evidence="8" id="KW-1185">Reference proteome</keyword>
<name>A0A9J6PF77_9PROT</name>
<evidence type="ECO:0000256" key="4">
    <source>
        <dbReference type="ARBA" id="ARBA00022989"/>
    </source>
</evidence>
<dbReference type="CDD" id="cd06581">
    <property type="entry name" value="TM_PBP1_LivM_like"/>
    <property type="match status" value="1"/>
</dbReference>
<keyword evidence="4 6" id="KW-1133">Transmembrane helix</keyword>
<reference evidence="7" key="1">
    <citation type="submission" date="2022-06" db="EMBL/GenBank/DDBJ databases">
        <title>Isolation and Genomics of Futiania mangrovii gen. nov., sp. nov., a Rare and Metabolically-versatile member in the Class Alphaproteobacteria.</title>
        <authorList>
            <person name="Liu L."/>
            <person name="Huang W.-C."/>
            <person name="Pan J."/>
            <person name="Li J."/>
            <person name="Huang Y."/>
            <person name="Du H."/>
            <person name="Liu Y."/>
            <person name="Li M."/>
        </authorList>
    </citation>
    <scope>NUCLEOTIDE SEQUENCE</scope>
    <source>
        <strain evidence="7">FT118</strain>
    </source>
</reference>
<feature type="transmembrane region" description="Helical" evidence="6">
    <location>
        <begin position="181"/>
        <end position="200"/>
    </location>
</feature>
<feature type="transmembrane region" description="Helical" evidence="6">
    <location>
        <begin position="21"/>
        <end position="40"/>
    </location>
</feature>
<evidence type="ECO:0000256" key="1">
    <source>
        <dbReference type="ARBA" id="ARBA00004651"/>
    </source>
</evidence>
<dbReference type="AlphaFoldDB" id="A0A9J6PF77"/>
<dbReference type="Proteomes" id="UP001055804">
    <property type="component" value="Unassembled WGS sequence"/>
</dbReference>
<protein>
    <submittedName>
        <fullName evidence="7">Branched-chain amino acid ABC transporter permease</fullName>
    </submittedName>
</protein>
<dbReference type="InterPro" id="IPR043428">
    <property type="entry name" value="LivM-like"/>
</dbReference>
<sequence>MSTAELDPLAGARGTSIRTRWPFHLALAAGVALAVGFAAPHLIASVLWLSLLTQAIVDMILATSVGLLVRQNGRISFGQAAFFGLGGYLFAVLMVREIASPELALAAALIGPTAIAFLLGLVIARIPGVAHAMLTLAVGQAFYEVAFKWRELANGDDGMSVPLPRTLFGVDSGLFQSPSSMLVICWSLLVVLLLGLALMARSPFGQLTEAIRENEERARFIGYGTTLPRAVIYGISAFIAALAGVLQTLYDGYISPEMLHWSLSGMALIMAIVGGPKVLWGPALGAFLLFFLEDLAGDATEYWPALVGGTVILVTLLLPQGFAGLIAGLGRRAGERLGWGRP</sequence>
<accession>A0A9J6PF77</accession>
<feature type="transmembrane region" description="Helical" evidence="6">
    <location>
        <begin position="262"/>
        <end position="290"/>
    </location>
</feature>
<feature type="transmembrane region" description="Helical" evidence="6">
    <location>
        <begin position="230"/>
        <end position="250"/>
    </location>
</feature>
<evidence type="ECO:0000256" key="2">
    <source>
        <dbReference type="ARBA" id="ARBA00022475"/>
    </source>
</evidence>
<keyword evidence="5 6" id="KW-0472">Membrane</keyword>
<evidence type="ECO:0000313" key="8">
    <source>
        <dbReference type="Proteomes" id="UP001055804"/>
    </source>
</evidence>
<keyword evidence="3 6" id="KW-0812">Transmembrane</keyword>
<evidence type="ECO:0000256" key="3">
    <source>
        <dbReference type="ARBA" id="ARBA00022692"/>
    </source>
</evidence>
<gene>
    <name evidence="7" type="ORF">NJQ99_11860</name>
</gene>
<feature type="transmembrane region" description="Helical" evidence="6">
    <location>
        <begin position="46"/>
        <end position="69"/>
    </location>
</feature>
<organism evidence="7 8">
    <name type="scientific">Futiania mangrovi</name>
    <dbReference type="NCBI Taxonomy" id="2959716"/>
    <lineage>
        <taxon>Bacteria</taxon>
        <taxon>Pseudomonadati</taxon>
        <taxon>Pseudomonadota</taxon>
        <taxon>Alphaproteobacteria</taxon>
        <taxon>Futianiales</taxon>
        <taxon>Futianiaceae</taxon>
        <taxon>Futiania</taxon>
    </lineage>
</organism>
<dbReference type="GO" id="GO:0015658">
    <property type="term" value="F:branched-chain amino acid transmembrane transporter activity"/>
    <property type="evidence" value="ECO:0007669"/>
    <property type="project" value="InterPro"/>
</dbReference>
<dbReference type="InterPro" id="IPR001851">
    <property type="entry name" value="ABC_transp_permease"/>
</dbReference>
<dbReference type="PANTHER" id="PTHR30482">
    <property type="entry name" value="HIGH-AFFINITY BRANCHED-CHAIN AMINO ACID TRANSPORT SYSTEM PERMEASE"/>
    <property type="match status" value="1"/>
</dbReference>
<dbReference type="GO" id="GO:0005886">
    <property type="term" value="C:plasma membrane"/>
    <property type="evidence" value="ECO:0007669"/>
    <property type="project" value="UniProtKB-SubCell"/>
</dbReference>
<comment type="caution">
    <text evidence="7">The sequence shown here is derived from an EMBL/GenBank/DDBJ whole genome shotgun (WGS) entry which is preliminary data.</text>
</comment>
<evidence type="ECO:0000256" key="6">
    <source>
        <dbReference type="SAM" id="Phobius"/>
    </source>
</evidence>
<dbReference type="RefSeq" id="WP_269333044.1">
    <property type="nucleotide sequence ID" value="NZ_JAMZFT010000002.1"/>
</dbReference>
<feature type="transmembrane region" description="Helical" evidence="6">
    <location>
        <begin position="302"/>
        <end position="327"/>
    </location>
</feature>
<comment type="subcellular location">
    <subcellularLocation>
        <location evidence="1">Cell membrane</location>
        <topology evidence="1">Multi-pass membrane protein</topology>
    </subcellularLocation>
</comment>
<evidence type="ECO:0000313" key="7">
    <source>
        <dbReference type="EMBL" id="MCP1337110.1"/>
    </source>
</evidence>
<dbReference type="EMBL" id="JAMZFT010000002">
    <property type="protein sequence ID" value="MCP1337110.1"/>
    <property type="molecule type" value="Genomic_DNA"/>
</dbReference>